<keyword evidence="1" id="KW-0239">DNA-directed DNA polymerase</keyword>
<dbReference type="Gene3D" id="3.40.50.10220">
    <property type="entry name" value="DNA polymerase III, psi subunit"/>
    <property type="match status" value="1"/>
</dbReference>
<keyword evidence="1" id="KW-0808">Transferase</keyword>
<evidence type="ECO:0000313" key="2">
    <source>
        <dbReference type="EMBL" id="TCP97658.1"/>
    </source>
</evidence>
<dbReference type="GO" id="GO:0003887">
    <property type="term" value="F:DNA-directed DNA polymerase activity"/>
    <property type="evidence" value="ECO:0007669"/>
    <property type="project" value="UniProtKB-KW"/>
</dbReference>
<keyword evidence="1" id="KW-0235">DNA replication</keyword>
<evidence type="ECO:0000313" key="3">
    <source>
        <dbReference type="Proteomes" id="UP000295763"/>
    </source>
</evidence>
<dbReference type="PIRSF" id="PIRSF029225">
    <property type="entry name" value="DNA_pol_III_psi"/>
    <property type="match status" value="1"/>
</dbReference>
<dbReference type="RefSeq" id="WP_131974167.1">
    <property type="nucleotide sequence ID" value="NZ_SLYB01000001.1"/>
</dbReference>
<keyword evidence="3" id="KW-1185">Reference proteome</keyword>
<dbReference type="Pfam" id="PF03603">
    <property type="entry name" value="DNA_III_psi"/>
    <property type="match status" value="1"/>
</dbReference>
<accession>A0A4R2TK43</accession>
<dbReference type="OrthoDB" id="5682636at2"/>
<dbReference type="InterPro" id="IPR004615">
    <property type="entry name" value="DNA_pol_III_psi"/>
</dbReference>
<dbReference type="GO" id="GO:0006260">
    <property type="term" value="P:DNA replication"/>
    <property type="evidence" value="ECO:0007669"/>
    <property type="project" value="UniProtKB-KW"/>
</dbReference>
<dbReference type="SUPFAM" id="SSF102220">
    <property type="entry name" value="DNA polymerase III psi subunit"/>
    <property type="match status" value="1"/>
</dbReference>
<dbReference type="Proteomes" id="UP000295763">
    <property type="component" value="Unassembled WGS sequence"/>
</dbReference>
<organism evidence="2 3">
    <name type="scientific">Cricetibacter osteomyelitidis</name>
    <dbReference type="NCBI Taxonomy" id="1521931"/>
    <lineage>
        <taxon>Bacteria</taxon>
        <taxon>Pseudomonadati</taxon>
        <taxon>Pseudomonadota</taxon>
        <taxon>Gammaproteobacteria</taxon>
        <taxon>Pasteurellales</taxon>
        <taxon>Pasteurellaceae</taxon>
        <taxon>Cricetibacter</taxon>
    </lineage>
</organism>
<sequence>MTKRDLLLQQMGITQWQLHRPEALKGVVQVFLSENTALVIIADQPVDKSAVLFKDIFTALNLSESNGLCLDFEQVQHLNINKSVICWFLTDNSEKIDRTLSQLKNTSTVWKSPAVANFCHNTQAKRRLWQQMQHYLSQQTN</sequence>
<reference evidence="2 3" key="1">
    <citation type="submission" date="2019-03" db="EMBL/GenBank/DDBJ databases">
        <title>Genomic Encyclopedia of Type Strains, Phase IV (KMG-IV): sequencing the most valuable type-strain genomes for metagenomic binning, comparative biology and taxonomic classification.</title>
        <authorList>
            <person name="Goeker M."/>
        </authorList>
    </citation>
    <scope>NUCLEOTIDE SEQUENCE [LARGE SCALE GENOMIC DNA]</scope>
    <source>
        <strain evidence="2 3">DSM 28404</strain>
    </source>
</reference>
<comment type="function">
    <text evidence="1">Part of the beta sliding clamp loading complex, which hydrolyzes ATP to load the beta clamp onto primed DNA to form the DNA replication pre-initiation complex. DNA polymerase III is a complex, multichain enzyme responsible for most of the replicative synthesis in bacteria. This DNA polymerase also exhibits 3' to 5' exonuclease activity.</text>
</comment>
<dbReference type="AlphaFoldDB" id="A0A4R2TK43"/>
<keyword evidence="1" id="KW-0548">Nucleotidyltransferase</keyword>
<dbReference type="InterPro" id="IPR036654">
    <property type="entry name" value="DNA_pol_III_psi_sf"/>
</dbReference>
<dbReference type="EMBL" id="SLYB01000001">
    <property type="protein sequence ID" value="TCP97658.1"/>
    <property type="molecule type" value="Genomic_DNA"/>
</dbReference>
<dbReference type="GO" id="GO:0008408">
    <property type="term" value="F:3'-5' exonuclease activity"/>
    <property type="evidence" value="ECO:0007669"/>
    <property type="project" value="InterPro"/>
</dbReference>
<evidence type="ECO:0000256" key="1">
    <source>
        <dbReference type="PIRNR" id="PIRNR029225"/>
    </source>
</evidence>
<gene>
    <name evidence="2" type="ORF">EDC44_10140</name>
</gene>
<proteinExistence type="predicted"/>
<comment type="caution">
    <text evidence="2">The sequence shown here is derived from an EMBL/GenBank/DDBJ whole genome shotgun (WGS) entry which is preliminary data.</text>
</comment>
<protein>
    <recommendedName>
        <fullName evidence="1">DNA polymerase III subunit psi</fullName>
    </recommendedName>
</protein>
<name>A0A4R2TK43_9PAST</name>